<name>A0A8H3HY45_9LECA</name>
<protein>
    <submittedName>
        <fullName evidence="1">Uncharacterized protein</fullName>
    </submittedName>
</protein>
<evidence type="ECO:0000313" key="2">
    <source>
        <dbReference type="Proteomes" id="UP000664203"/>
    </source>
</evidence>
<organism evidence="1 2">
    <name type="scientific">Alectoria fallacina</name>
    <dbReference type="NCBI Taxonomy" id="1903189"/>
    <lineage>
        <taxon>Eukaryota</taxon>
        <taxon>Fungi</taxon>
        <taxon>Dikarya</taxon>
        <taxon>Ascomycota</taxon>
        <taxon>Pezizomycotina</taxon>
        <taxon>Lecanoromycetes</taxon>
        <taxon>OSLEUM clade</taxon>
        <taxon>Lecanoromycetidae</taxon>
        <taxon>Lecanorales</taxon>
        <taxon>Lecanorineae</taxon>
        <taxon>Parmeliaceae</taxon>
        <taxon>Alectoria</taxon>
    </lineage>
</organism>
<dbReference type="EMBL" id="CAJPDR010000021">
    <property type="protein sequence ID" value="CAF9907252.1"/>
    <property type="molecule type" value="Genomic_DNA"/>
</dbReference>
<comment type="caution">
    <text evidence="1">The sequence shown here is derived from an EMBL/GenBank/DDBJ whole genome shotgun (WGS) entry which is preliminary data.</text>
</comment>
<keyword evidence="2" id="KW-1185">Reference proteome</keyword>
<evidence type="ECO:0000313" key="1">
    <source>
        <dbReference type="EMBL" id="CAF9907252.1"/>
    </source>
</evidence>
<accession>A0A8H3HY45</accession>
<proteinExistence type="predicted"/>
<dbReference type="OrthoDB" id="194358at2759"/>
<gene>
    <name evidence="1" type="ORF">ALECFALPRED_003282</name>
</gene>
<sequence length="295" mass="34019">MMELDHYDKDDNPCYGWDVYIQRISCYAQHKETVQEMSQYQDIDNPCREVKNENDTQICPDLHSLDSSIEDTVIAARQQWESRWRRLPFYLAYESHGVSNDDRMALECMKIVLQDVWKGVTENWESFLDVSNTHVSILEDKIYESPADESRAPELWNNPSMCLKVERLVSIHLAVVKEKQTNLREFLSEPGVEDNWLDVSPAETEKIRDLVQEELGAIDAYVISVRTSVRSTDRDAEYDDLGAWSRLKRILTRRWTSQMGVVEDVSASTTTLEEGGAEGNLAGEKVERATKFVQV</sequence>
<dbReference type="AlphaFoldDB" id="A0A8H3HY45"/>
<reference evidence="1" key="1">
    <citation type="submission" date="2021-03" db="EMBL/GenBank/DDBJ databases">
        <authorList>
            <person name="Tagirdzhanova G."/>
        </authorList>
    </citation>
    <scope>NUCLEOTIDE SEQUENCE</scope>
</reference>
<dbReference type="Proteomes" id="UP000664203">
    <property type="component" value="Unassembled WGS sequence"/>
</dbReference>